<gene>
    <name evidence="1" type="ORF">BXY64_2462</name>
</gene>
<name>A0A419X3P9_9BACT</name>
<comment type="caution">
    <text evidence="1">The sequence shown here is derived from an EMBL/GenBank/DDBJ whole genome shotgun (WGS) entry which is preliminary data.</text>
</comment>
<dbReference type="RefSeq" id="WP_120240249.1">
    <property type="nucleotide sequence ID" value="NZ_CANNEC010000001.1"/>
</dbReference>
<proteinExistence type="predicted"/>
<evidence type="ECO:0000313" key="1">
    <source>
        <dbReference type="EMBL" id="RKE02374.1"/>
    </source>
</evidence>
<protein>
    <submittedName>
        <fullName evidence="1">Uncharacterized protein</fullName>
    </submittedName>
</protein>
<reference evidence="1 2" key="1">
    <citation type="submission" date="2018-09" db="EMBL/GenBank/DDBJ databases">
        <title>Genomic Encyclopedia of Archaeal and Bacterial Type Strains, Phase II (KMG-II): from individual species to whole genera.</title>
        <authorList>
            <person name="Goeker M."/>
        </authorList>
    </citation>
    <scope>NUCLEOTIDE SEQUENCE [LARGE SCALE GENOMIC DNA]</scope>
    <source>
        <strain evidence="1 2">DSM 21950</strain>
    </source>
</reference>
<dbReference type="AlphaFoldDB" id="A0A419X3P9"/>
<dbReference type="OrthoDB" id="1116590at2"/>
<dbReference type="EMBL" id="RAPQ01000009">
    <property type="protein sequence ID" value="RKE02374.1"/>
    <property type="molecule type" value="Genomic_DNA"/>
</dbReference>
<dbReference type="Proteomes" id="UP000284531">
    <property type="component" value="Unassembled WGS sequence"/>
</dbReference>
<keyword evidence="2" id="KW-1185">Reference proteome</keyword>
<organism evidence="1 2">
    <name type="scientific">Marinifilum flexuosum</name>
    <dbReference type="NCBI Taxonomy" id="1117708"/>
    <lineage>
        <taxon>Bacteria</taxon>
        <taxon>Pseudomonadati</taxon>
        <taxon>Bacteroidota</taxon>
        <taxon>Bacteroidia</taxon>
        <taxon>Marinilabiliales</taxon>
        <taxon>Marinifilaceae</taxon>
    </lineage>
</organism>
<evidence type="ECO:0000313" key="2">
    <source>
        <dbReference type="Proteomes" id="UP000284531"/>
    </source>
</evidence>
<accession>A0A419X3P9</accession>
<sequence length="247" mass="27986">MDSKLLRSCTGGEAHDASSNTRSVLSKIDFSADTNLTAIVTKLESSENKLLNSTGVETKSEFTAEISALDGVFDDRVICFKMFVEANMHWADPLLVNKASKVWAQVDANDRYLYKLGYEDQMTQALSLFTELDQEEYQSMMTDLFGVKESYTLCKTAYTNLQSMYRKGQEVKALKKQTVPSSVFKKEVVEIINEKLLPYMGVLADNQPETYADAYAKINHYIDLINQKIRTRRSRATTEEEVSSEVE</sequence>